<keyword evidence="11 19" id="KW-0460">Magnesium</keyword>
<keyword evidence="7 19" id="KW-1003">Cell membrane</keyword>
<dbReference type="Proteomes" id="UP000228621">
    <property type="component" value="Unassembled WGS sequence"/>
</dbReference>
<keyword evidence="10 19" id="KW-0812">Transmembrane</keyword>
<comment type="catalytic activity">
    <reaction evidence="18 19">
        <text>alpha-ribazole 5'-phosphate + adenosylcob(III)inamide-GDP = adenosylcob(III)alamin 5'-phosphate + GMP + H(+)</text>
        <dbReference type="Rhea" id="RHEA:23560"/>
        <dbReference type="ChEBI" id="CHEBI:15378"/>
        <dbReference type="ChEBI" id="CHEBI:57918"/>
        <dbReference type="ChEBI" id="CHEBI:58115"/>
        <dbReference type="ChEBI" id="CHEBI:60487"/>
        <dbReference type="ChEBI" id="CHEBI:60493"/>
        <dbReference type="EC" id="2.7.8.26"/>
    </reaction>
</comment>
<evidence type="ECO:0000256" key="10">
    <source>
        <dbReference type="ARBA" id="ARBA00022692"/>
    </source>
</evidence>
<dbReference type="EC" id="2.7.8.26" evidence="5 19"/>
<evidence type="ECO:0000256" key="15">
    <source>
        <dbReference type="ARBA" id="ARBA00032605"/>
    </source>
</evidence>
<dbReference type="RefSeq" id="WP_099641815.1">
    <property type="nucleotide sequence ID" value="NZ_NKHF01000041.1"/>
</dbReference>
<accession>A0A2A5JRK1</accession>
<evidence type="ECO:0000256" key="13">
    <source>
        <dbReference type="ARBA" id="ARBA00023136"/>
    </source>
</evidence>
<comment type="caution">
    <text evidence="20">The sequence shown here is derived from an EMBL/GenBank/DDBJ whole genome shotgun (WGS) entry which is preliminary data.</text>
</comment>
<keyword evidence="13 19" id="KW-0472">Membrane</keyword>
<dbReference type="HAMAP" id="MF_00719">
    <property type="entry name" value="CobS"/>
    <property type="match status" value="1"/>
</dbReference>
<comment type="catalytic activity">
    <reaction evidence="17 19">
        <text>alpha-ribazole + adenosylcob(III)inamide-GDP = adenosylcob(III)alamin + GMP + H(+)</text>
        <dbReference type="Rhea" id="RHEA:16049"/>
        <dbReference type="ChEBI" id="CHEBI:10329"/>
        <dbReference type="ChEBI" id="CHEBI:15378"/>
        <dbReference type="ChEBI" id="CHEBI:18408"/>
        <dbReference type="ChEBI" id="CHEBI:58115"/>
        <dbReference type="ChEBI" id="CHEBI:60487"/>
        <dbReference type="EC" id="2.7.8.26"/>
    </reaction>
</comment>
<comment type="caution">
    <text evidence="19">Lacks conserved residue(s) required for the propagation of feature annotation.</text>
</comment>
<dbReference type="Pfam" id="PF02654">
    <property type="entry name" value="CobS"/>
    <property type="match status" value="1"/>
</dbReference>
<dbReference type="GO" id="GO:0005886">
    <property type="term" value="C:plasma membrane"/>
    <property type="evidence" value="ECO:0007669"/>
    <property type="project" value="UniProtKB-SubCell"/>
</dbReference>
<feature type="transmembrane region" description="Helical" evidence="19">
    <location>
        <begin position="112"/>
        <end position="135"/>
    </location>
</feature>
<comment type="cofactor">
    <cofactor evidence="1 19">
        <name>Mg(2+)</name>
        <dbReference type="ChEBI" id="CHEBI:18420"/>
    </cofactor>
</comment>
<evidence type="ECO:0000256" key="5">
    <source>
        <dbReference type="ARBA" id="ARBA00013200"/>
    </source>
</evidence>
<dbReference type="EMBL" id="NKHF01000041">
    <property type="protein sequence ID" value="PCK32026.1"/>
    <property type="molecule type" value="Genomic_DNA"/>
</dbReference>
<comment type="subcellular location">
    <subcellularLocation>
        <location evidence="2 19">Cell membrane</location>
        <topology evidence="2 19">Multi-pass membrane protein</topology>
    </subcellularLocation>
</comment>
<evidence type="ECO:0000256" key="11">
    <source>
        <dbReference type="ARBA" id="ARBA00022842"/>
    </source>
</evidence>
<evidence type="ECO:0000256" key="1">
    <source>
        <dbReference type="ARBA" id="ARBA00001946"/>
    </source>
</evidence>
<sequence>MQWQQEWRLFKLAMVFLTRVPIRLRPAPSPDELNEVSGYFCLVGVLIGAISAAFGCVASDYISPMFGAVAALSAGVLLTGAFHEDGFADVFDGFGGGWTKEQKLEIMKDSRLGTYGSCALLLLLLAKFSLLTMLFEDLLMAWVSLLLAHSLSRALAVSLIGSLGYVQADQLSKVKPVAKRLSDAALTRTVITSSLILVACWPWLALSLIDLLVLLVWLYLLRLACIKWFHTQLGGYTGDCLGAAQQLGELVILLFIVGTL</sequence>
<evidence type="ECO:0000313" key="21">
    <source>
        <dbReference type="Proteomes" id="UP000228621"/>
    </source>
</evidence>
<evidence type="ECO:0000256" key="3">
    <source>
        <dbReference type="ARBA" id="ARBA00004663"/>
    </source>
</evidence>
<evidence type="ECO:0000256" key="17">
    <source>
        <dbReference type="ARBA" id="ARBA00048623"/>
    </source>
</evidence>
<comment type="similarity">
    <text evidence="4 19">Belongs to the CobS family.</text>
</comment>
<dbReference type="OrthoDB" id="9794626at2"/>
<keyword evidence="9 19" id="KW-0808">Transferase</keyword>
<evidence type="ECO:0000256" key="6">
    <source>
        <dbReference type="ARBA" id="ARBA00015850"/>
    </source>
</evidence>
<dbReference type="GO" id="GO:0051073">
    <property type="term" value="F:adenosylcobinamide-GDP ribazoletransferase activity"/>
    <property type="evidence" value="ECO:0007669"/>
    <property type="project" value="UniProtKB-UniRule"/>
</dbReference>
<feature type="transmembrane region" description="Helical" evidence="19">
    <location>
        <begin position="36"/>
        <end position="57"/>
    </location>
</feature>
<evidence type="ECO:0000256" key="4">
    <source>
        <dbReference type="ARBA" id="ARBA00010561"/>
    </source>
</evidence>
<reference evidence="21" key="1">
    <citation type="journal article" date="2019" name="Genome Announc.">
        <title>Draft Genome Sequence of Pseudoalteromonas piscicida Strain 36Y ROTHPW, an Hypersaline Seawater Isolate from the South Coast of Sonora, Mexico.</title>
        <authorList>
            <person name="Sanchez-Diaz R."/>
            <person name="Molina-Garza Z.J."/>
            <person name="Cruz-Suarez L.E."/>
            <person name="Selvin J."/>
            <person name="Kiran G.S."/>
            <person name="Ibarra-Gamez J.C."/>
            <person name="Gomez-Gil B."/>
            <person name="Galaviz-Silva L."/>
        </authorList>
    </citation>
    <scope>NUCLEOTIDE SEQUENCE [LARGE SCALE GENOMIC DNA]</scope>
    <source>
        <strain evidence="21">36Y_RITHPW</strain>
    </source>
</reference>
<dbReference type="PANTHER" id="PTHR34148">
    <property type="entry name" value="ADENOSYLCOBINAMIDE-GDP RIBAZOLETRANSFERASE"/>
    <property type="match status" value="1"/>
</dbReference>
<evidence type="ECO:0000256" key="12">
    <source>
        <dbReference type="ARBA" id="ARBA00022989"/>
    </source>
</evidence>
<evidence type="ECO:0000313" key="20">
    <source>
        <dbReference type="EMBL" id="PCK32026.1"/>
    </source>
</evidence>
<protein>
    <recommendedName>
        <fullName evidence="6 19">Adenosylcobinamide-GDP ribazoletransferase</fullName>
        <ecNumber evidence="5 19">2.7.8.26</ecNumber>
    </recommendedName>
    <alternativeName>
        <fullName evidence="16 19">Cobalamin synthase</fullName>
    </alternativeName>
    <alternativeName>
        <fullName evidence="15 19">Cobalamin-5'-phosphate synthase</fullName>
    </alternativeName>
</protein>
<keyword evidence="21" id="KW-1185">Reference proteome</keyword>
<dbReference type="GO" id="GO:0008818">
    <property type="term" value="F:cobalamin 5'-phosphate synthase activity"/>
    <property type="evidence" value="ECO:0007669"/>
    <property type="project" value="UniProtKB-UniRule"/>
</dbReference>
<dbReference type="AlphaFoldDB" id="A0A2A5JRK1"/>
<evidence type="ECO:0000256" key="9">
    <source>
        <dbReference type="ARBA" id="ARBA00022679"/>
    </source>
</evidence>
<dbReference type="UniPathway" id="UPA00148">
    <property type="reaction ID" value="UER00238"/>
</dbReference>
<proteinExistence type="inferred from homology"/>
<evidence type="ECO:0000256" key="7">
    <source>
        <dbReference type="ARBA" id="ARBA00022475"/>
    </source>
</evidence>
<name>A0A2A5JRK1_PSEO7</name>
<dbReference type="InterPro" id="IPR003805">
    <property type="entry name" value="CobS"/>
</dbReference>
<feature type="transmembrane region" description="Helical" evidence="19">
    <location>
        <begin position="141"/>
        <end position="165"/>
    </location>
</feature>
<comment type="function">
    <text evidence="14 19">Joins adenosylcobinamide-GDP and alpha-ribazole to generate adenosylcobalamin (Ado-cobalamin). Also synthesizes adenosylcobalamin 5'-phosphate from adenosylcobinamide-GDP and alpha-ribazole 5'-phosphate.</text>
</comment>
<evidence type="ECO:0000256" key="2">
    <source>
        <dbReference type="ARBA" id="ARBA00004651"/>
    </source>
</evidence>
<evidence type="ECO:0000256" key="16">
    <source>
        <dbReference type="ARBA" id="ARBA00032853"/>
    </source>
</evidence>
<evidence type="ECO:0000256" key="18">
    <source>
        <dbReference type="ARBA" id="ARBA00049504"/>
    </source>
</evidence>
<organism evidence="20 21">
    <name type="scientific">Pseudoalteromonas piscicida</name>
    <dbReference type="NCBI Taxonomy" id="43662"/>
    <lineage>
        <taxon>Bacteria</taxon>
        <taxon>Pseudomonadati</taxon>
        <taxon>Pseudomonadota</taxon>
        <taxon>Gammaproteobacteria</taxon>
        <taxon>Alteromonadales</taxon>
        <taxon>Pseudoalteromonadaceae</taxon>
        <taxon>Pseudoalteromonas</taxon>
    </lineage>
</organism>
<comment type="pathway">
    <text evidence="3 19">Cofactor biosynthesis; adenosylcobalamin biosynthesis; adenosylcobalamin from cob(II)yrinate a,c-diamide: step 7/7.</text>
</comment>
<dbReference type="GO" id="GO:0009236">
    <property type="term" value="P:cobalamin biosynthetic process"/>
    <property type="evidence" value="ECO:0007669"/>
    <property type="project" value="UniProtKB-UniRule"/>
</dbReference>
<evidence type="ECO:0000256" key="19">
    <source>
        <dbReference type="HAMAP-Rule" id="MF_00719"/>
    </source>
</evidence>
<keyword evidence="12 19" id="KW-1133">Transmembrane helix</keyword>
<keyword evidence="8 19" id="KW-0169">Cobalamin biosynthesis</keyword>
<evidence type="ECO:0000256" key="8">
    <source>
        <dbReference type="ARBA" id="ARBA00022573"/>
    </source>
</evidence>
<gene>
    <name evidence="19" type="primary">cobS</name>
    <name evidence="20" type="ORF">CEX98_09380</name>
</gene>
<evidence type="ECO:0000256" key="14">
    <source>
        <dbReference type="ARBA" id="ARBA00025228"/>
    </source>
</evidence>
<dbReference type="PANTHER" id="PTHR34148:SF1">
    <property type="entry name" value="ADENOSYLCOBINAMIDE-GDP RIBAZOLETRANSFERASE"/>
    <property type="match status" value="1"/>
</dbReference>